<accession>A0A1G7U774</accession>
<keyword evidence="1" id="KW-0472">Membrane</keyword>
<dbReference type="RefSeq" id="WP_092614134.1">
    <property type="nucleotide sequence ID" value="NZ_FNCV01000001.1"/>
</dbReference>
<dbReference type="OrthoDB" id="8137755at2"/>
<evidence type="ECO:0000313" key="2">
    <source>
        <dbReference type="EMBL" id="SDG43228.1"/>
    </source>
</evidence>
<dbReference type="EMBL" id="FNCV01000001">
    <property type="protein sequence ID" value="SDG43228.1"/>
    <property type="molecule type" value="Genomic_DNA"/>
</dbReference>
<protein>
    <submittedName>
        <fullName evidence="2">Holin of 3TMs, for gene-transfer release</fullName>
    </submittedName>
</protein>
<dbReference type="STRING" id="83401.SAMN05421742_101229"/>
<keyword evidence="1" id="KW-1133">Transmembrane helix</keyword>
<proteinExistence type="predicted"/>
<sequence length="189" mass="20323">MIPAIIGALAAIAPSVIKWATDDDDAVKVAEQVGGIARRLAGSDDTEAAIKAIEADPRLHLDFQRAYLDWEFGMYRAETERLQIINRTVRAEVASQDAYVRRMRPTFGYIMAASWAVQMGALGYTIVTAPELAGEVITAMASLSTIWSVGLAVLGVYVYKRSAEKQPPSAEQLGILSALARRVAGPAGT</sequence>
<dbReference type="AlphaFoldDB" id="A0A1G7U774"/>
<feature type="transmembrane region" description="Helical" evidence="1">
    <location>
        <begin position="139"/>
        <end position="159"/>
    </location>
</feature>
<keyword evidence="3" id="KW-1185">Reference proteome</keyword>
<keyword evidence="1" id="KW-0812">Transmembrane</keyword>
<dbReference type="InterPro" id="IPR021497">
    <property type="entry name" value="GTA_holin_3TM"/>
</dbReference>
<name>A0A1G7U774_9PROT</name>
<evidence type="ECO:0000256" key="1">
    <source>
        <dbReference type="SAM" id="Phobius"/>
    </source>
</evidence>
<dbReference type="Proteomes" id="UP000217076">
    <property type="component" value="Unassembled WGS sequence"/>
</dbReference>
<gene>
    <name evidence="2" type="ORF">SAMN05421742_101229</name>
</gene>
<organism evidence="2 3">
    <name type="scientific">Roseospirillum parvum</name>
    <dbReference type="NCBI Taxonomy" id="83401"/>
    <lineage>
        <taxon>Bacteria</taxon>
        <taxon>Pseudomonadati</taxon>
        <taxon>Pseudomonadota</taxon>
        <taxon>Alphaproteobacteria</taxon>
        <taxon>Rhodospirillales</taxon>
        <taxon>Rhodospirillaceae</taxon>
        <taxon>Roseospirillum</taxon>
    </lineage>
</organism>
<dbReference type="Pfam" id="PF11351">
    <property type="entry name" value="GTA_holin_3TM"/>
    <property type="match status" value="1"/>
</dbReference>
<evidence type="ECO:0000313" key="3">
    <source>
        <dbReference type="Proteomes" id="UP000217076"/>
    </source>
</evidence>
<feature type="transmembrane region" description="Helical" evidence="1">
    <location>
        <begin position="107"/>
        <end position="127"/>
    </location>
</feature>
<reference evidence="3" key="1">
    <citation type="submission" date="2016-10" db="EMBL/GenBank/DDBJ databases">
        <authorList>
            <person name="Varghese N."/>
            <person name="Submissions S."/>
        </authorList>
    </citation>
    <scope>NUCLEOTIDE SEQUENCE [LARGE SCALE GENOMIC DNA]</scope>
    <source>
        <strain evidence="3">930I</strain>
    </source>
</reference>